<evidence type="ECO:0000256" key="1">
    <source>
        <dbReference type="ARBA" id="ARBA00043985"/>
    </source>
</evidence>
<dbReference type="OrthoDB" id="9779630at2"/>
<accession>A0A2S7N4Z7</accession>
<comment type="similarity">
    <text evidence="1">Belongs to the PspA/Vipp/IM30 family.</text>
</comment>
<evidence type="ECO:0000256" key="2">
    <source>
        <dbReference type="SAM" id="Coils"/>
    </source>
</evidence>
<dbReference type="EMBL" id="PKOZ01000001">
    <property type="protein sequence ID" value="PQD97161.1"/>
    <property type="molecule type" value="Genomic_DNA"/>
</dbReference>
<dbReference type="AlphaFoldDB" id="A0A2S7N4Z7"/>
<reference evidence="3 4" key="1">
    <citation type="submission" date="2017-12" db="EMBL/GenBank/DDBJ databases">
        <title>Taxonomic description and draft genome of Pradoshia cofamensis Gen. nov., sp. nov., a thermotolerant bacillale isolated from anterior gut of earthworm Eisenia fetida.</title>
        <authorList>
            <person name="Saha T."/>
            <person name="Chakraborty R."/>
        </authorList>
    </citation>
    <scope>NUCLEOTIDE SEQUENCE [LARGE SCALE GENOMIC DNA]</scope>
    <source>
        <strain evidence="3 4">EAG3</strain>
    </source>
</reference>
<dbReference type="PANTHER" id="PTHR31088">
    <property type="entry name" value="MEMBRANE-ASSOCIATED PROTEIN VIPP1, CHLOROPLASTIC"/>
    <property type="match status" value="1"/>
</dbReference>
<protein>
    <submittedName>
        <fullName evidence="3">Phage shock protein A</fullName>
    </submittedName>
</protein>
<evidence type="ECO:0000313" key="3">
    <source>
        <dbReference type="EMBL" id="PQD97161.1"/>
    </source>
</evidence>
<feature type="coiled-coil region" evidence="2">
    <location>
        <begin position="27"/>
        <end position="143"/>
    </location>
</feature>
<gene>
    <name evidence="3" type="ORF">CYL18_04620</name>
</gene>
<keyword evidence="2" id="KW-0175">Coiled coil</keyword>
<sequence length="221" mass="25495">MFEFFKRMKTIVNSELYALIEKAEDPIKMADQYLREMKAEIDEAERTTAKVMAEEKLAKRKVAELKALIEKRNTQALEALKEGKEELAKQAIQHKLDLGAELASMQNLLNQASQNVQMLQEKLREMSADYRELLIKRDALKTRALTAKAQTAINRSLQTDTRSPAKEGFLRMEEKVLEYEALAEVSEELKSNQLDIDREFKKMESDRLVEAELKALRDTLT</sequence>
<evidence type="ECO:0000313" key="4">
    <source>
        <dbReference type="Proteomes" id="UP000239663"/>
    </source>
</evidence>
<dbReference type="Pfam" id="PF04012">
    <property type="entry name" value="PspA_IM30"/>
    <property type="match status" value="1"/>
</dbReference>
<comment type="caution">
    <text evidence="3">The sequence shown here is derived from an EMBL/GenBank/DDBJ whole genome shotgun (WGS) entry which is preliminary data.</text>
</comment>
<keyword evidence="4" id="KW-1185">Reference proteome</keyword>
<dbReference type="RefSeq" id="WP_104848256.1">
    <property type="nucleotide sequence ID" value="NZ_PKOZ01000001.1"/>
</dbReference>
<proteinExistence type="inferred from homology"/>
<dbReference type="InterPro" id="IPR007157">
    <property type="entry name" value="PspA_VIPP1"/>
</dbReference>
<name>A0A2S7N4Z7_9BACI</name>
<dbReference type="PANTHER" id="PTHR31088:SF6">
    <property type="entry name" value="PHAGE SHOCK PROTEIN A"/>
    <property type="match status" value="1"/>
</dbReference>
<organism evidence="3 4">
    <name type="scientific">Pradoshia eiseniae</name>
    <dbReference type="NCBI Taxonomy" id="2064768"/>
    <lineage>
        <taxon>Bacteria</taxon>
        <taxon>Bacillati</taxon>
        <taxon>Bacillota</taxon>
        <taxon>Bacilli</taxon>
        <taxon>Bacillales</taxon>
        <taxon>Bacillaceae</taxon>
        <taxon>Pradoshia</taxon>
    </lineage>
</organism>
<dbReference type="Proteomes" id="UP000239663">
    <property type="component" value="Unassembled WGS sequence"/>
</dbReference>